<organism evidence="3 4">
    <name type="scientific">Nonomuraea africana</name>
    <dbReference type="NCBI Taxonomy" id="46171"/>
    <lineage>
        <taxon>Bacteria</taxon>
        <taxon>Bacillati</taxon>
        <taxon>Actinomycetota</taxon>
        <taxon>Actinomycetes</taxon>
        <taxon>Streptosporangiales</taxon>
        <taxon>Streptosporangiaceae</taxon>
        <taxon>Nonomuraea</taxon>
    </lineage>
</organism>
<protein>
    <submittedName>
        <fullName evidence="3">Quercetin dioxygenase-like cupin family protein</fullName>
    </submittedName>
</protein>
<keyword evidence="1" id="KW-0238">DNA-binding</keyword>
<dbReference type="SUPFAM" id="SSF51215">
    <property type="entry name" value="Regulatory protein AraC"/>
    <property type="match status" value="1"/>
</dbReference>
<dbReference type="Gene3D" id="2.60.120.10">
    <property type="entry name" value="Jelly Rolls"/>
    <property type="match status" value="1"/>
</dbReference>
<evidence type="ECO:0000259" key="2">
    <source>
        <dbReference type="Pfam" id="PF07883"/>
    </source>
</evidence>
<proteinExistence type="predicted"/>
<name>A0ABR9KI85_9ACTN</name>
<dbReference type="InterPro" id="IPR013096">
    <property type="entry name" value="Cupin_2"/>
</dbReference>
<dbReference type="EMBL" id="JADBEF010000001">
    <property type="protein sequence ID" value="MBE1561510.1"/>
    <property type="molecule type" value="Genomic_DNA"/>
</dbReference>
<feature type="domain" description="Cupin type-2" evidence="2">
    <location>
        <begin position="25"/>
        <end position="93"/>
    </location>
</feature>
<gene>
    <name evidence="3" type="ORF">H4W81_004289</name>
</gene>
<evidence type="ECO:0000313" key="4">
    <source>
        <dbReference type="Proteomes" id="UP000661607"/>
    </source>
</evidence>
<accession>A0ABR9KI85</accession>
<dbReference type="Proteomes" id="UP000661607">
    <property type="component" value="Unassembled WGS sequence"/>
</dbReference>
<sequence length="98" mass="10409">MRRSTLAAFGHGVGLPGYRVHSGGVSTLAPGEISHARGPHTHPDPEIFLILSGTGRVHLDGESSGFAAGDVLIVEPGEDHHLEAVSEIVTTWLHLERM</sequence>
<evidence type="ECO:0000313" key="3">
    <source>
        <dbReference type="EMBL" id="MBE1561510.1"/>
    </source>
</evidence>
<reference evidence="3 4" key="1">
    <citation type="submission" date="2020-10" db="EMBL/GenBank/DDBJ databases">
        <title>Sequencing the genomes of 1000 actinobacteria strains.</title>
        <authorList>
            <person name="Klenk H.-P."/>
        </authorList>
    </citation>
    <scope>NUCLEOTIDE SEQUENCE [LARGE SCALE GENOMIC DNA]</scope>
    <source>
        <strain evidence="3 4">DSM 43748</strain>
    </source>
</reference>
<evidence type="ECO:0000256" key="1">
    <source>
        <dbReference type="ARBA" id="ARBA00023125"/>
    </source>
</evidence>
<dbReference type="InterPro" id="IPR037923">
    <property type="entry name" value="HTH-like"/>
</dbReference>
<keyword evidence="4" id="KW-1185">Reference proteome</keyword>
<dbReference type="Pfam" id="PF07883">
    <property type="entry name" value="Cupin_2"/>
    <property type="match status" value="1"/>
</dbReference>
<comment type="caution">
    <text evidence="3">The sequence shown here is derived from an EMBL/GenBank/DDBJ whole genome shotgun (WGS) entry which is preliminary data.</text>
</comment>
<dbReference type="RefSeq" id="WP_192776403.1">
    <property type="nucleotide sequence ID" value="NZ_BAAASY010000012.1"/>
</dbReference>
<dbReference type="InterPro" id="IPR014710">
    <property type="entry name" value="RmlC-like_jellyroll"/>
</dbReference>